<dbReference type="Proteomes" id="UP000622017">
    <property type="component" value="Unassembled WGS sequence"/>
</dbReference>
<name>A0ABR7MLA2_9BACT</name>
<evidence type="ECO:0000256" key="4">
    <source>
        <dbReference type="ARBA" id="ARBA00023136"/>
    </source>
</evidence>
<feature type="domain" description="O-antigen ligase-related" evidence="6">
    <location>
        <begin position="189"/>
        <end position="346"/>
    </location>
</feature>
<feature type="transmembrane region" description="Helical" evidence="5">
    <location>
        <begin position="94"/>
        <end position="113"/>
    </location>
</feature>
<dbReference type="Pfam" id="PF04932">
    <property type="entry name" value="Wzy_C"/>
    <property type="match status" value="1"/>
</dbReference>
<keyword evidence="4 5" id="KW-0472">Membrane</keyword>
<gene>
    <name evidence="7" type="ORF">H8B15_10555</name>
</gene>
<feature type="transmembrane region" description="Helical" evidence="5">
    <location>
        <begin position="203"/>
        <end position="219"/>
    </location>
</feature>
<evidence type="ECO:0000256" key="5">
    <source>
        <dbReference type="SAM" id="Phobius"/>
    </source>
</evidence>
<dbReference type="GO" id="GO:0016874">
    <property type="term" value="F:ligase activity"/>
    <property type="evidence" value="ECO:0007669"/>
    <property type="project" value="UniProtKB-KW"/>
</dbReference>
<dbReference type="PANTHER" id="PTHR37422">
    <property type="entry name" value="TEICHURONIC ACID BIOSYNTHESIS PROTEIN TUAE"/>
    <property type="match status" value="1"/>
</dbReference>
<evidence type="ECO:0000256" key="1">
    <source>
        <dbReference type="ARBA" id="ARBA00004141"/>
    </source>
</evidence>
<dbReference type="PANTHER" id="PTHR37422:SF21">
    <property type="entry name" value="EXOQ-LIKE PROTEIN"/>
    <property type="match status" value="1"/>
</dbReference>
<proteinExistence type="predicted"/>
<accession>A0ABR7MLA2</accession>
<comment type="caution">
    <text evidence="7">The sequence shown here is derived from an EMBL/GenBank/DDBJ whole genome shotgun (WGS) entry which is preliminary data.</text>
</comment>
<keyword evidence="2 5" id="KW-0812">Transmembrane</keyword>
<organism evidence="7 8">
    <name type="scientific">Hymenobacter citatus</name>
    <dbReference type="NCBI Taxonomy" id="2763506"/>
    <lineage>
        <taxon>Bacteria</taxon>
        <taxon>Pseudomonadati</taxon>
        <taxon>Bacteroidota</taxon>
        <taxon>Cytophagia</taxon>
        <taxon>Cytophagales</taxon>
        <taxon>Hymenobacteraceae</taxon>
        <taxon>Hymenobacter</taxon>
    </lineage>
</organism>
<keyword evidence="7" id="KW-0436">Ligase</keyword>
<sequence>MKIKLNFLALIPILAILATSKAFWEFAFGADRVDQEPGELKFLVYALLAGSLASIWFYWRYFEPLMRKWLIAVLLVIGGMMMESYAEWGSVLEYAHVFNKLFVLLMIFGIYGFYRRHGLPPMQQLSTVILLVSLGNLVLFHRESLSLSAFVENERGFNAASAYLFVLVILLSLNNYLLRNSLTSLLVVFVCMPLVIFLQHRSVWIAMFIAIPIDVWLLRRARLARFSPVKMVMLLVIPFILGSLGITMLVLDNPQVVTRFEQSIDDIANADKQGTGSWRLKQIESYLPLVQERPIAGWRLEGFEVPMQFYDPSSDMPMWKDRTGHHFHNFYLDRAFYFGILGILLVVLVPIVLVTRRLLRSRALDADTAALVAFFISLVVFGTSYDWSTYHYGLIGLMLAALAEPTPDPFSLQPRSAAHARRESTPALPI</sequence>
<dbReference type="EMBL" id="JACSCY010000006">
    <property type="protein sequence ID" value="MBC6611367.1"/>
    <property type="molecule type" value="Genomic_DNA"/>
</dbReference>
<feature type="transmembrane region" description="Helical" evidence="5">
    <location>
        <begin position="366"/>
        <end position="383"/>
    </location>
</feature>
<protein>
    <submittedName>
        <fullName evidence="7">O-antigen ligase family protein</fullName>
    </submittedName>
</protein>
<comment type="subcellular location">
    <subcellularLocation>
        <location evidence="1">Membrane</location>
        <topology evidence="1">Multi-pass membrane protein</topology>
    </subcellularLocation>
</comment>
<evidence type="ECO:0000313" key="8">
    <source>
        <dbReference type="Proteomes" id="UP000622017"/>
    </source>
</evidence>
<evidence type="ECO:0000313" key="7">
    <source>
        <dbReference type="EMBL" id="MBC6611367.1"/>
    </source>
</evidence>
<evidence type="ECO:0000256" key="3">
    <source>
        <dbReference type="ARBA" id="ARBA00022989"/>
    </source>
</evidence>
<feature type="transmembrane region" description="Helical" evidence="5">
    <location>
        <begin position="231"/>
        <end position="251"/>
    </location>
</feature>
<evidence type="ECO:0000256" key="2">
    <source>
        <dbReference type="ARBA" id="ARBA00022692"/>
    </source>
</evidence>
<keyword evidence="3 5" id="KW-1133">Transmembrane helix</keyword>
<dbReference type="InterPro" id="IPR051533">
    <property type="entry name" value="WaaL-like"/>
</dbReference>
<keyword evidence="8" id="KW-1185">Reference proteome</keyword>
<dbReference type="InterPro" id="IPR007016">
    <property type="entry name" value="O-antigen_ligase-rel_domated"/>
</dbReference>
<feature type="transmembrane region" description="Helical" evidence="5">
    <location>
        <begin position="156"/>
        <end position="173"/>
    </location>
</feature>
<feature type="transmembrane region" description="Helical" evidence="5">
    <location>
        <begin position="125"/>
        <end position="141"/>
    </location>
</feature>
<feature type="transmembrane region" description="Helical" evidence="5">
    <location>
        <begin position="180"/>
        <end position="197"/>
    </location>
</feature>
<reference evidence="7 8" key="1">
    <citation type="submission" date="2020-08" db="EMBL/GenBank/DDBJ databases">
        <title>Hymenobacter sp.</title>
        <authorList>
            <person name="Kim M.K."/>
        </authorList>
    </citation>
    <scope>NUCLEOTIDE SEQUENCE [LARGE SCALE GENOMIC DNA]</scope>
    <source>
        <strain evidence="7 8">BT507</strain>
    </source>
</reference>
<feature type="transmembrane region" description="Helical" evidence="5">
    <location>
        <begin position="69"/>
        <end position="88"/>
    </location>
</feature>
<dbReference type="RefSeq" id="WP_187319647.1">
    <property type="nucleotide sequence ID" value="NZ_JACSCY010000006.1"/>
</dbReference>
<feature type="transmembrane region" description="Helical" evidence="5">
    <location>
        <begin position="42"/>
        <end position="62"/>
    </location>
</feature>
<evidence type="ECO:0000259" key="6">
    <source>
        <dbReference type="Pfam" id="PF04932"/>
    </source>
</evidence>
<feature type="transmembrane region" description="Helical" evidence="5">
    <location>
        <begin position="335"/>
        <end position="354"/>
    </location>
</feature>